<dbReference type="AlphaFoldDB" id="A0AAW1QQZ6"/>
<protein>
    <recommendedName>
        <fullName evidence="4">SAM-dependent methyltransferase</fullName>
    </recommendedName>
</protein>
<proteinExistence type="inferred from homology"/>
<dbReference type="CDD" id="cd02440">
    <property type="entry name" value="AdoMet_MTases"/>
    <property type="match status" value="1"/>
</dbReference>
<keyword evidence="3" id="KW-1185">Reference proteome</keyword>
<evidence type="ECO:0000313" key="3">
    <source>
        <dbReference type="Proteomes" id="UP001489004"/>
    </source>
</evidence>
<accession>A0AAW1QQZ6</accession>
<sequence length="207" mass="22386">MTSAYVPDARRFAPATECNREPLLQVLAPRLPQGKGSLVLEVASGTGEHAVYLASNLPHLTWQPSDPDRASCASIASWTQHAGVAHVKAPLQLDATDPSWSVERADAVVCINMIHIAPYAACEGLFRGAASVLPPDGLLFTYGPYSIGGQHTAPSNARFDMSLKMQNPEWGVRDIDEVKQTAANNGFQLVERIDMPANNMTLVWQHG</sequence>
<dbReference type="Gene3D" id="3.40.50.150">
    <property type="entry name" value="Vaccinia Virus protein VP39"/>
    <property type="match status" value="1"/>
</dbReference>
<evidence type="ECO:0000313" key="2">
    <source>
        <dbReference type="EMBL" id="KAK9823915.1"/>
    </source>
</evidence>
<dbReference type="Proteomes" id="UP001489004">
    <property type="component" value="Unassembled WGS sequence"/>
</dbReference>
<gene>
    <name evidence="2" type="ORF">WJX72_006334</name>
</gene>
<evidence type="ECO:0008006" key="4">
    <source>
        <dbReference type="Google" id="ProtNLM"/>
    </source>
</evidence>
<dbReference type="SUPFAM" id="SSF53335">
    <property type="entry name" value="S-adenosyl-L-methionine-dependent methyltransferases"/>
    <property type="match status" value="1"/>
</dbReference>
<comment type="similarity">
    <text evidence="1">Belongs to the UPF0585 family.</text>
</comment>
<dbReference type="PANTHER" id="PTHR20974:SF0">
    <property type="entry name" value="UPF0585 PROTEIN CG18661"/>
    <property type="match status" value="1"/>
</dbReference>
<dbReference type="InterPro" id="IPR029063">
    <property type="entry name" value="SAM-dependent_MTases_sf"/>
</dbReference>
<dbReference type="Pfam" id="PF06080">
    <property type="entry name" value="DUF938"/>
    <property type="match status" value="1"/>
</dbReference>
<dbReference type="PANTHER" id="PTHR20974">
    <property type="entry name" value="UPF0585 PROTEIN CG18661"/>
    <property type="match status" value="1"/>
</dbReference>
<name>A0AAW1QQZ6_9CHLO</name>
<dbReference type="InterPro" id="IPR010342">
    <property type="entry name" value="DUF938"/>
</dbReference>
<evidence type="ECO:0000256" key="1">
    <source>
        <dbReference type="ARBA" id="ARBA00008308"/>
    </source>
</evidence>
<dbReference type="EMBL" id="JALJOR010000002">
    <property type="protein sequence ID" value="KAK9823915.1"/>
    <property type="molecule type" value="Genomic_DNA"/>
</dbReference>
<organism evidence="2 3">
    <name type="scientific">[Myrmecia] bisecta</name>
    <dbReference type="NCBI Taxonomy" id="41462"/>
    <lineage>
        <taxon>Eukaryota</taxon>
        <taxon>Viridiplantae</taxon>
        <taxon>Chlorophyta</taxon>
        <taxon>core chlorophytes</taxon>
        <taxon>Trebouxiophyceae</taxon>
        <taxon>Trebouxiales</taxon>
        <taxon>Trebouxiaceae</taxon>
        <taxon>Myrmecia</taxon>
    </lineage>
</organism>
<reference evidence="2 3" key="1">
    <citation type="journal article" date="2024" name="Nat. Commun.">
        <title>Phylogenomics reveals the evolutionary origins of lichenization in chlorophyte algae.</title>
        <authorList>
            <person name="Puginier C."/>
            <person name="Libourel C."/>
            <person name="Otte J."/>
            <person name="Skaloud P."/>
            <person name="Haon M."/>
            <person name="Grisel S."/>
            <person name="Petersen M."/>
            <person name="Berrin J.G."/>
            <person name="Delaux P.M."/>
            <person name="Dal Grande F."/>
            <person name="Keller J."/>
        </authorList>
    </citation>
    <scope>NUCLEOTIDE SEQUENCE [LARGE SCALE GENOMIC DNA]</scope>
    <source>
        <strain evidence="2 3">SAG 2043</strain>
    </source>
</reference>
<comment type="caution">
    <text evidence="2">The sequence shown here is derived from an EMBL/GenBank/DDBJ whole genome shotgun (WGS) entry which is preliminary data.</text>
</comment>